<reference evidence="6" key="1">
    <citation type="journal article" date="2013" name="Genome Announc.">
        <title>Draft genome sequence of the basidiomycetous yeast-like fungus Pseudozyma hubeiensis SY62, which produces an abundant amount of the biosurfactant mannosylerythritol lipids.</title>
        <authorList>
            <person name="Konishi M."/>
            <person name="Hatada Y."/>
            <person name="Horiuchi J."/>
        </authorList>
    </citation>
    <scope>NUCLEOTIDE SEQUENCE [LARGE SCALE GENOMIC DNA]</scope>
    <source>
        <strain evidence="6">SY62</strain>
    </source>
</reference>
<dbReference type="InterPro" id="IPR036291">
    <property type="entry name" value="NAD(P)-bd_dom_sf"/>
</dbReference>
<dbReference type="AlphaFoldDB" id="R9P447"/>
<comment type="similarity">
    <text evidence="1 4">Belongs to the short-chain dehydrogenases/reductases (SDR) family.</text>
</comment>
<dbReference type="PANTHER" id="PTHR43963:SF6">
    <property type="entry name" value="CHAIN DEHYDROGENASE FAMILY PROTEIN, PUTATIVE (AFU_ORTHOLOGUE AFUA_3G15350)-RELATED"/>
    <property type="match status" value="1"/>
</dbReference>
<dbReference type="PRINTS" id="PR00080">
    <property type="entry name" value="SDRFAMILY"/>
</dbReference>
<dbReference type="eggNOG" id="KOG1208">
    <property type="taxonomic scope" value="Eukaryota"/>
</dbReference>
<evidence type="ECO:0000256" key="3">
    <source>
        <dbReference type="ARBA" id="ARBA00023002"/>
    </source>
</evidence>
<dbReference type="PANTHER" id="PTHR43963">
    <property type="entry name" value="CARBONYL REDUCTASE 1-RELATED"/>
    <property type="match status" value="1"/>
</dbReference>
<evidence type="ECO:0000313" key="5">
    <source>
        <dbReference type="EMBL" id="GAC96136.1"/>
    </source>
</evidence>
<protein>
    <submittedName>
        <fullName evidence="5">Short-chain dehydrogenase</fullName>
    </submittedName>
</protein>
<keyword evidence="6" id="KW-1185">Reference proteome</keyword>
<evidence type="ECO:0000256" key="2">
    <source>
        <dbReference type="ARBA" id="ARBA00022857"/>
    </source>
</evidence>
<dbReference type="PRINTS" id="PR00081">
    <property type="entry name" value="GDHRDH"/>
</dbReference>
<proteinExistence type="inferred from homology"/>
<evidence type="ECO:0000256" key="1">
    <source>
        <dbReference type="ARBA" id="ARBA00006484"/>
    </source>
</evidence>
<dbReference type="STRING" id="1305764.R9P447"/>
<gene>
    <name evidence="5" type="ORF">PHSY_003716</name>
</gene>
<dbReference type="PROSITE" id="PS00061">
    <property type="entry name" value="ADH_SHORT"/>
    <property type="match status" value="1"/>
</dbReference>
<evidence type="ECO:0000313" key="6">
    <source>
        <dbReference type="Proteomes" id="UP000014071"/>
    </source>
</evidence>
<dbReference type="SUPFAM" id="SSF51735">
    <property type="entry name" value="NAD(P)-binding Rossmann-fold domains"/>
    <property type="match status" value="1"/>
</dbReference>
<dbReference type="GeneID" id="24109002"/>
<dbReference type="EMBL" id="DF238801">
    <property type="protein sequence ID" value="GAC96136.1"/>
    <property type="molecule type" value="Genomic_DNA"/>
</dbReference>
<organism evidence="5 6">
    <name type="scientific">Pseudozyma hubeiensis (strain SY62)</name>
    <name type="common">Yeast</name>
    <dbReference type="NCBI Taxonomy" id="1305764"/>
    <lineage>
        <taxon>Eukaryota</taxon>
        <taxon>Fungi</taxon>
        <taxon>Dikarya</taxon>
        <taxon>Basidiomycota</taxon>
        <taxon>Ustilaginomycotina</taxon>
        <taxon>Ustilaginomycetes</taxon>
        <taxon>Ustilaginales</taxon>
        <taxon>Ustilaginaceae</taxon>
        <taxon>Pseudozyma</taxon>
    </lineage>
</organism>
<dbReference type="InterPro" id="IPR002347">
    <property type="entry name" value="SDR_fam"/>
</dbReference>
<dbReference type="Gene3D" id="3.40.50.720">
    <property type="entry name" value="NAD(P)-binding Rossmann-like Domain"/>
    <property type="match status" value="1"/>
</dbReference>
<dbReference type="HOGENOM" id="CLU_010194_9_0_1"/>
<dbReference type="Pfam" id="PF00106">
    <property type="entry name" value="adh_short"/>
    <property type="match status" value="2"/>
</dbReference>
<dbReference type="RefSeq" id="XP_012189723.1">
    <property type="nucleotide sequence ID" value="XM_012334333.1"/>
</dbReference>
<sequence>MMNFRGDVQSRRMPFSFLPTSVIISVNLHKRIMKLHTMVTALVSGGNRGLGYGIVRRLANEFPSSPIATSSADKLTIYLGSRDVSKGEDAKTSITSELAKDVQERVSIEVRQLDATSHESISKLGAELESGVDILINNAGIALDGFDASVAKQTVATNYYALQDVIKNIKVKDGGRIVNIASLTGVLKGFGDNVRERFVNAKTIADSDALMQEFQDVVADGSWKDKGWKGAAYATSKSGVIAYTRALAKQYQQEGKKVDVVSCCPGYVNTDMTKGKGYKTLDQGAETPVLLALGKLDAKPGEFWSEKKSVDWENS</sequence>
<accession>R9P447</accession>
<dbReference type="GO" id="GO:0016491">
    <property type="term" value="F:oxidoreductase activity"/>
    <property type="evidence" value="ECO:0007669"/>
    <property type="project" value="UniProtKB-KW"/>
</dbReference>
<evidence type="ECO:0000256" key="4">
    <source>
        <dbReference type="RuleBase" id="RU000363"/>
    </source>
</evidence>
<keyword evidence="3" id="KW-0560">Oxidoreductase</keyword>
<dbReference type="InterPro" id="IPR020904">
    <property type="entry name" value="Sc_DH/Rdtase_CS"/>
</dbReference>
<name>R9P447_PSEHS</name>
<keyword evidence="2" id="KW-0521">NADP</keyword>
<dbReference type="Proteomes" id="UP000014071">
    <property type="component" value="Unassembled WGS sequence"/>
</dbReference>
<dbReference type="OrthoDB" id="1933717at2759"/>